<dbReference type="Gene3D" id="3.30.1140.40">
    <property type="entry name" value="Tctex-1"/>
    <property type="match status" value="1"/>
</dbReference>
<evidence type="ECO:0008006" key="4">
    <source>
        <dbReference type="Google" id="ProtNLM"/>
    </source>
</evidence>
<dbReference type="Proteomes" id="UP000092124">
    <property type="component" value="Unassembled WGS sequence"/>
</dbReference>
<dbReference type="GO" id="GO:0045505">
    <property type="term" value="F:dynein intermediate chain binding"/>
    <property type="evidence" value="ECO:0007669"/>
    <property type="project" value="TreeGrafter"/>
</dbReference>
<sequence length="198" mass="22659">MWENGDLCTQFNKTRKSGPKFGLQKMMLNPSRKRWFSNSTVSHVDEPSQPDEASRLTVRMENTYQLGPTKHFPVATVNRILKDVLTAYLQEAEYDPEFCRQMTKTISEVIKAQVKELMIPRYKLIVTVYIGQRDGQSILIGSRCLWNPKSDTVSSYTLRNSTLFALANVYAVYFESPDMEMVKSFAQALVQTPAADQQ</sequence>
<dbReference type="GO" id="GO:0007018">
    <property type="term" value="P:microtubule-based movement"/>
    <property type="evidence" value="ECO:0007669"/>
    <property type="project" value="TreeGrafter"/>
</dbReference>
<dbReference type="STRING" id="56216.A0A1A6HL72"/>
<dbReference type="Pfam" id="PF03645">
    <property type="entry name" value="Tctex-1"/>
    <property type="match status" value="1"/>
</dbReference>
<feature type="non-terminal residue" evidence="2">
    <location>
        <position position="198"/>
    </location>
</feature>
<dbReference type="CDD" id="cd21458">
    <property type="entry name" value="DLC-like_TCTEX1D1"/>
    <property type="match status" value="1"/>
</dbReference>
<protein>
    <recommendedName>
        <fullName evidence="4">Tctex1 domain-containing protein 1</fullName>
    </recommendedName>
</protein>
<dbReference type="GO" id="GO:0005868">
    <property type="term" value="C:cytoplasmic dynein complex"/>
    <property type="evidence" value="ECO:0007669"/>
    <property type="project" value="TreeGrafter"/>
</dbReference>
<comment type="similarity">
    <text evidence="1">Belongs to the dynein light chain Tctex-type family.</text>
</comment>
<evidence type="ECO:0000313" key="2">
    <source>
        <dbReference type="EMBL" id="OBS78432.1"/>
    </source>
</evidence>
<dbReference type="GO" id="GO:0005737">
    <property type="term" value="C:cytoplasm"/>
    <property type="evidence" value="ECO:0007669"/>
    <property type="project" value="TreeGrafter"/>
</dbReference>
<dbReference type="InterPro" id="IPR038586">
    <property type="entry name" value="Tctex-1-like_sf"/>
</dbReference>
<reference evidence="2 3" key="1">
    <citation type="submission" date="2016-06" db="EMBL/GenBank/DDBJ databases">
        <title>The Draft Genome Sequence and Annotation of the Desert Woodrat Neotoma lepida.</title>
        <authorList>
            <person name="Campbell M."/>
            <person name="Oakeson K.F."/>
            <person name="Yandell M."/>
            <person name="Halpert J.R."/>
            <person name="Dearing D."/>
        </authorList>
    </citation>
    <scope>NUCLEOTIDE SEQUENCE [LARGE SCALE GENOMIC DNA]</scope>
    <source>
        <strain evidence="2">417</strain>
        <tissue evidence="2">Liver</tissue>
    </source>
</reference>
<evidence type="ECO:0000256" key="1">
    <source>
        <dbReference type="ARBA" id="ARBA00005361"/>
    </source>
</evidence>
<organism evidence="2 3">
    <name type="scientific">Neotoma lepida</name>
    <name type="common">Desert woodrat</name>
    <dbReference type="NCBI Taxonomy" id="56216"/>
    <lineage>
        <taxon>Eukaryota</taxon>
        <taxon>Metazoa</taxon>
        <taxon>Chordata</taxon>
        <taxon>Craniata</taxon>
        <taxon>Vertebrata</taxon>
        <taxon>Euteleostomi</taxon>
        <taxon>Mammalia</taxon>
        <taxon>Eutheria</taxon>
        <taxon>Euarchontoglires</taxon>
        <taxon>Glires</taxon>
        <taxon>Rodentia</taxon>
        <taxon>Myomorpha</taxon>
        <taxon>Muroidea</taxon>
        <taxon>Cricetidae</taxon>
        <taxon>Neotominae</taxon>
        <taxon>Neotoma</taxon>
    </lineage>
</organism>
<dbReference type="InterPro" id="IPR005334">
    <property type="entry name" value="Tctex-1-like"/>
</dbReference>
<keyword evidence="3" id="KW-1185">Reference proteome</keyword>
<dbReference type="AlphaFoldDB" id="A0A1A6HL72"/>
<proteinExistence type="inferred from homology"/>
<evidence type="ECO:0000313" key="3">
    <source>
        <dbReference type="Proteomes" id="UP000092124"/>
    </source>
</evidence>
<name>A0A1A6HL72_NEOLE</name>
<dbReference type="EMBL" id="LZPO01027429">
    <property type="protein sequence ID" value="OBS78432.1"/>
    <property type="molecule type" value="Genomic_DNA"/>
</dbReference>
<dbReference type="PANTHER" id="PTHR21255">
    <property type="entry name" value="T-COMPLEX-ASSOCIATED-TESTIS-EXPRESSED 1/ DYNEIN LIGHT CHAIN"/>
    <property type="match status" value="1"/>
</dbReference>
<accession>A0A1A6HL72</accession>
<dbReference type="OrthoDB" id="10248487at2759"/>
<comment type="caution">
    <text evidence="2">The sequence shown here is derived from an EMBL/GenBank/DDBJ whole genome shotgun (WGS) entry which is preliminary data.</text>
</comment>
<dbReference type="PANTHER" id="PTHR21255:SF64">
    <property type="entry name" value="DYNEIN LIGHT CHAIN TCTEX-TYPE 5"/>
    <property type="match status" value="1"/>
</dbReference>
<gene>
    <name evidence="2" type="ORF">A6R68_19180</name>
</gene>